<feature type="region of interest" description="Disordered" evidence="1">
    <location>
        <begin position="332"/>
        <end position="360"/>
    </location>
</feature>
<dbReference type="EMBL" id="CP000157">
    <property type="protein sequence ID" value="ABC63861.1"/>
    <property type="molecule type" value="Genomic_DNA"/>
</dbReference>
<proteinExistence type="predicted"/>
<evidence type="ECO:0000256" key="1">
    <source>
        <dbReference type="SAM" id="MobiDB-lite"/>
    </source>
</evidence>
<dbReference type="AlphaFoldDB" id="Q2N8Y0"/>
<reference evidence="4" key="1">
    <citation type="journal article" date="2009" name="J. Bacteriol.">
        <title>Complete genome sequence of Erythrobacter litoralis HTCC2594.</title>
        <authorList>
            <person name="Oh H.M."/>
            <person name="Giovannoni S.J."/>
            <person name="Ferriera S."/>
            <person name="Johnson J."/>
            <person name="Cho J.C."/>
        </authorList>
    </citation>
    <scope>NUCLEOTIDE SEQUENCE [LARGE SCALE GENOMIC DNA]</scope>
    <source>
        <strain evidence="4">HTCC2594</strain>
    </source>
</reference>
<keyword evidence="2" id="KW-0472">Membrane</keyword>
<evidence type="ECO:0000313" key="3">
    <source>
        <dbReference type="EMBL" id="ABC63861.1"/>
    </source>
</evidence>
<evidence type="ECO:0000313" key="4">
    <source>
        <dbReference type="Proteomes" id="UP000008808"/>
    </source>
</evidence>
<keyword evidence="4" id="KW-1185">Reference proteome</keyword>
<evidence type="ECO:0000256" key="2">
    <source>
        <dbReference type="SAM" id="Phobius"/>
    </source>
</evidence>
<accession>Q2N8Y0</accession>
<evidence type="ECO:0008006" key="5">
    <source>
        <dbReference type="Google" id="ProtNLM"/>
    </source>
</evidence>
<feature type="transmembrane region" description="Helical" evidence="2">
    <location>
        <begin position="26"/>
        <end position="49"/>
    </location>
</feature>
<name>Q2N8Y0_ERYLH</name>
<sequence length="441" mass="46627">MESHVAFGKRLAVFPMALIAHLPTRILIAGLALLAALGVGIAVMTSTLFGQVEGERGIPVVTASRDIDVSGIEVDVTGDTAADAREAGYLEALRKAWEKLDGPNISDGQLQSMVSAIVVERERLGGRRYVATLGVIFDRQRAGRYLGGSGAQARSAPMLLVPVLMTGGTALVYEQRNDWQRAWAEYQSGSSRIDYVRPSGAGGDSLLITYGQTSRRSRAWWSNILDQFGAADVLVPIARLDYQYPGGPVQGTFTARYGPDNRYLDRFTLTAPNPEAVPDMMRQAVNRFDDVFEAALAEGKLRPDPTLNQRNIGVSPELQRLIEAGRAAQAQDRAAAAAAAGSEGEEGAETAPTPAPTPTEAATSATFVVQFVTPDAGSFDATLSGVRATPGVRAAAPSSVGIGGTSVMQVSYSGSLEQLAGALRARGFTVTQGSNALRISR</sequence>
<dbReference type="STRING" id="314225.ELI_08845"/>
<dbReference type="KEGG" id="eli:ELI_08845"/>
<gene>
    <name evidence="3" type="ordered locus">ELI_08845</name>
</gene>
<dbReference type="eggNOG" id="COG3249">
    <property type="taxonomic scope" value="Bacteria"/>
</dbReference>
<organism evidence="3 4">
    <name type="scientific">Erythrobacter litoralis (strain HTCC2594)</name>
    <dbReference type="NCBI Taxonomy" id="314225"/>
    <lineage>
        <taxon>Bacteria</taxon>
        <taxon>Pseudomonadati</taxon>
        <taxon>Pseudomonadota</taxon>
        <taxon>Alphaproteobacteria</taxon>
        <taxon>Sphingomonadales</taxon>
        <taxon>Erythrobacteraceae</taxon>
        <taxon>Erythrobacter/Porphyrobacter group</taxon>
        <taxon>Erythrobacter</taxon>
    </lineage>
</organism>
<protein>
    <recommendedName>
        <fullName evidence="5">Heavy-metal-associated domain-containing protein</fullName>
    </recommendedName>
</protein>
<keyword evidence="2" id="KW-0812">Transmembrane</keyword>
<keyword evidence="2" id="KW-1133">Transmembrane helix</keyword>
<dbReference type="HOGENOM" id="CLU_665493_0_0_5"/>
<dbReference type="Proteomes" id="UP000008808">
    <property type="component" value="Chromosome"/>
</dbReference>
<feature type="compositionally biased region" description="Low complexity" evidence="1">
    <location>
        <begin position="332"/>
        <end position="342"/>
    </location>
</feature>